<protein>
    <submittedName>
        <fullName evidence="1">Uncharacterized protein</fullName>
    </submittedName>
</protein>
<keyword evidence="1" id="KW-0614">Plasmid</keyword>
<reference evidence="1" key="1">
    <citation type="submission" date="2021-11" db="EMBL/GenBank/DDBJ databases">
        <title>Australian commercial rhizobial inoculants.</title>
        <authorList>
            <person name="Kohlmeier M.G."/>
            <person name="O'Hara G.W."/>
            <person name="Colombi E."/>
            <person name="Ramsay J.P."/>
            <person name="Terpolilli J."/>
        </authorList>
    </citation>
    <scope>NUCLEOTIDE SEQUENCE</scope>
    <source>
        <strain evidence="1">CC829</strain>
        <plasmid evidence="1">pCC829_1</plasmid>
    </source>
</reference>
<proteinExistence type="predicted"/>
<organism evidence="1 2">
    <name type="scientific">Bradyrhizobium barranii</name>
    <dbReference type="NCBI Taxonomy" id="2992140"/>
    <lineage>
        <taxon>Bacteria</taxon>
        <taxon>Pseudomonadati</taxon>
        <taxon>Pseudomonadota</taxon>
        <taxon>Alphaproteobacteria</taxon>
        <taxon>Hyphomicrobiales</taxon>
        <taxon>Nitrobacteraceae</taxon>
        <taxon>Bradyrhizobium</taxon>
    </lineage>
</organism>
<dbReference type="Proteomes" id="UP001430990">
    <property type="component" value="Plasmid pCC829_1"/>
</dbReference>
<evidence type="ECO:0000313" key="1">
    <source>
        <dbReference type="EMBL" id="UFW91611.1"/>
    </source>
</evidence>
<accession>A0ABY3R010</accession>
<dbReference type="EMBL" id="CP088101">
    <property type="protein sequence ID" value="UFW91611.1"/>
    <property type="molecule type" value="Genomic_DNA"/>
</dbReference>
<sequence>MQDRLDVSVSLIGLAPGATGARAEVFKHQIDVAVEAVGRQIEGEPRIR</sequence>
<keyword evidence="2" id="KW-1185">Reference proteome</keyword>
<name>A0ABY3R010_9BRAD</name>
<gene>
    <name evidence="1" type="ORF">BjapCC829_47400</name>
</gene>
<geneLocation type="plasmid" evidence="1 2">
    <name>pCC829_1</name>
</geneLocation>
<evidence type="ECO:0000313" key="2">
    <source>
        <dbReference type="Proteomes" id="UP001430990"/>
    </source>
</evidence>